<dbReference type="Proteomes" id="UP001235343">
    <property type="component" value="Unassembled WGS sequence"/>
</dbReference>
<keyword evidence="3" id="KW-1185">Reference proteome</keyword>
<comment type="caution">
    <text evidence="2">The sequence shown here is derived from an EMBL/GenBank/DDBJ whole genome shotgun (WGS) entry which is preliminary data.</text>
</comment>
<evidence type="ECO:0000256" key="1">
    <source>
        <dbReference type="PROSITE-ProRule" id="PRU00339"/>
    </source>
</evidence>
<gene>
    <name evidence="2" type="ORF">QQS35_15480</name>
</gene>
<dbReference type="EMBL" id="JASTZU010000048">
    <property type="protein sequence ID" value="MDL4841841.1"/>
    <property type="molecule type" value="Genomic_DNA"/>
</dbReference>
<protein>
    <recommendedName>
        <fullName evidence="4">Tetratricopeptide repeat protein</fullName>
    </recommendedName>
</protein>
<evidence type="ECO:0000313" key="2">
    <source>
        <dbReference type="EMBL" id="MDL4841841.1"/>
    </source>
</evidence>
<dbReference type="InterPro" id="IPR011990">
    <property type="entry name" value="TPR-like_helical_dom_sf"/>
</dbReference>
<evidence type="ECO:0008006" key="4">
    <source>
        <dbReference type="Google" id="ProtNLM"/>
    </source>
</evidence>
<dbReference type="RefSeq" id="WP_285933121.1">
    <property type="nucleotide sequence ID" value="NZ_JASTZU010000048.1"/>
</dbReference>
<dbReference type="Gene3D" id="1.25.40.10">
    <property type="entry name" value="Tetratricopeptide repeat domain"/>
    <property type="match status" value="1"/>
</dbReference>
<feature type="repeat" description="TPR" evidence="1">
    <location>
        <begin position="395"/>
        <end position="428"/>
    </location>
</feature>
<dbReference type="PROSITE" id="PS50005">
    <property type="entry name" value="TPR"/>
    <property type="match status" value="1"/>
</dbReference>
<proteinExistence type="predicted"/>
<name>A0ABT7L7K3_9BACI</name>
<dbReference type="InterPro" id="IPR019734">
    <property type="entry name" value="TPR_rpt"/>
</dbReference>
<sequence length="462" mass="54573">MKQNQLHVTLNKKKLTLTAQQMTFYKQSKIVEARDSNHNYYYLFFYKNDYINGTSSNQIGINSYVHRAFTHGIHMDGEHPLTVALIRQHDSFHLQTFNQLFKKLQQKYTELETALIFTFFDSFTAQDSIKKLLKKTYYQYRRNGQMLAAFQLLLIYIHHDKKDSFAQDMINNMQFRSYHQSYENLNQVYIKDPLQFEIVSFDNLKNKKHVNLLLELYKKQQRWIDELALRIHLLNIDYSSENFAIIQEMITLFNEEEQTDLLQLLSKQADNNPNLQETVLNHLIHSGRHNEAVDLVMTSDYQPNKQQLESIKISIEKADPSNLTPLINNSNERLLQLVSNDHKTLESLTTVFVSSFLREHSLDTILQWFSPYRKAKIHLPIEQKLLKMQTLEDDPDQQYALGQLYLEFHQFEKSVDCFKWEMELNPSDPKPVQSLTKALNEIGNKEEASAYQQLLIQMQKTS</sequence>
<accession>A0ABT7L7K3</accession>
<organism evidence="2 3">
    <name type="scientific">Aquibacillus rhizosphaerae</name>
    <dbReference type="NCBI Taxonomy" id="3051431"/>
    <lineage>
        <taxon>Bacteria</taxon>
        <taxon>Bacillati</taxon>
        <taxon>Bacillota</taxon>
        <taxon>Bacilli</taxon>
        <taxon>Bacillales</taxon>
        <taxon>Bacillaceae</taxon>
        <taxon>Aquibacillus</taxon>
    </lineage>
</organism>
<evidence type="ECO:0000313" key="3">
    <source>
        <dbReference type="Proteomes" id="UP001235343"/>
    </source>
</evidence>
<keyword evidence="1" id="KW-0802">TPR repeat</keyword>
<reference evidence="2 3" key="1">
    <citation type="submission" date="2023-06" db="EMBL/GenBank/DDBJ databases">
        <title>Aquibacillus rhizosphaerae LR5S19.</title>
        <authorList>
            <person name="Sun J.-Q."/>
        </authorList>
    </citation>
    <scope>NUCLEOTIDE SEQUENCE [LARGE SCALE GENOMIC DNA]</scope>
    <source>
        <strain evidence="2 3">LR5S19</strain>
    </source>
</reference>
<dbReference type="SUPFAM" id="SSF48452">
    <property type="entry name" value="TPR-like"/>
    <property type="match status" value="1"/>
</dbReference>